<dbReference type="PROSITE" id="PS50865">
    <property type="entry name" value="ZF_MYND_2"/>
    <property type="match status" value="1"/>
</dbReference>
<accession>A0A1M2V2L4</accession>
<keyword evidence="2 4" id="KW-0863">Zinc-finger</keyword>
<evidence type="ECO:0000313" key="7">
    <source>
        <dbReference type="Proteomes" id="UP000184267"/>
    </source>
</evidence>
<dbReference type="OrthoDB" id="432970at2759"/>
<evidence type="ECO:0000256" key="2">
    <source>
        <dbReference type="ARBA" id="ARBA00022771"/>
    </source>
</evidence>
<gene>
    <name evidence="6" type="ORF">TRAPUB_7727</name>
</gene>
<dbReference type="Pfam" id="PF01753">
    <property type="entry name" value="zf-MYND"/>
    <property type="match status" value="1"/>
</dbReference>
<evidence type="ECO:0000256" key="1">
    <source>
        <dbReference type="ARBA" id="ARBA00022723"/>
    </source>
</evidence>
<protein>
    <recommendedName>
        <fullName evidence="5">MYND-type domain-containing protein</fullName>
    </recommendedName>
</protein>
<evidence type="ECO:0000313" key="6">
    <source>
        <dbReference type="EMBL" id="OJT01820.1"/>
    </source>
</evidence>
<dbReference type="Pfam" id="PF14737">
    <property type="entry name" value="DUF4470"/>
    <property type="match status" value="1"/>
</dbReference>
<dbReference type="GO" id="GO:0000981">
    <property type="term" value="F:DNA-binding transcription factor activity, RNA polymerase II-specific"/>
    <property type="evidence" value="ECO:0007669"/>
    <property type="project" value="TreeGrafter"/>
</dbReference>
<evidence type="ECO:0000256" key="4">
    <source>
        <dbReference type="PROSITE-ProRule" id="PRU00134"/>
    </source>
</evidence>
<name>A0A1M2V2L4_TRAPU</name>
<dbReference type="GO" id="GO:0008270">
    <property type="term" value="F:zinc ion binding"/>
    <property type="evidence" value="ECO:0007669"/>
    <property type="project" value="UniProtKB-KW"/>
</dbReference>
<feature type="domain" description="MYND-type" evidence="5">
    <location>
        <begin position="1151"/>
        <end position="1190"/>
    </location>
</feature>
<dbReference type="Gene3D" id="6.10.140.2220">
    <property type="match status" value="1"/>
</dbReference>
<dbReference type="InterPro" id="IPR002893">
    <property type="entry name" value="Znf_MYND"/>
</dbReference>
<dbReference type="InterPro" id="IPR024119">
    <property type="entry name" value="TF_DEAF-1"/>
</dbReference>
<dbReference type="InterPro" id="IPR027974">
    <property type="entry name" value="DUF4470"/>
</dbReference>
<evidence type="ECO:0000259" key="5">
    <source>
        <dbReference type="PROSITE" id="PS50865"/>
    </source>
</evidence>
<proteinExistence type="predicted"/>
<dbReference type="PANTHER" id="PTHR10237:SF14">
    <property type="entry name" value="MYND-TYPE DOMAIN-CONTAINING PROTEIN"/>
    <property type="match status" value="1"/>
</dbReference>
<dbReference type="OMA" id="KMCTEYT"/>
<dbReference type="SUPFAM" id="SSF144232">
    <property type="entry name" value="HIT/MYND zinc finger-like"/>
    <property type="match status" value="1"/>
</dbReference>
<keyword evidence="1" id="KW-0479">Metal-binding</keyword>
<keyword evidence="7" id="KW-1185">Reference proteome</keyword>
<sequence>MSHPLVWPTKYFFYAIGNTAAVCLTRNLPPEEHADILLLGCGDPRHVLYTVFSESDDCEFPVVNEPHPKLVISDQLSVSTVSRKLDFTCCDIDPSVLARNALLLSLVADNVPQQMIWNIFYHLYLDQDSLSMLRSQCKKLVDASVSVASWRSSPYGVYLRVSTNHTLAELRRHWSLYIDMQDLPTPRLASLREGYKNAFKKSLDAKGTITATARSAGPLTLEALSLSDQVMDYWRTGTTFTDPKQIARARSLNPTFGYSLAGEGCIVHYASDPLSTFHSAALFGNSRGKVRPADLVKSAQAEFSEWCTAFRSSLSSFTHTPRVRLCLAEATAFCRSLKGFHESGTLNAGVPIAQYKTQLLCLSTDEYVHDEAPATFNVIETSNLIDHIGLLNILIAAVPLLSPFPSSVLYTESLLFFGEDATKEFADLLYADIGTVGLLLDLCPIDYLSGFTSRSNTHELELHTLNKGLLLSQFHQVTTWKRPASCDSDIALRGGHLCLPPVLDSRQLGTLLFDMYHTMFEQEDSPTFHEKRKANIMKAIVTSNFLDYMRESFAMLLKLVRERLRIPRNQWLEIMDRFLSLEQADQTMPMNTMNRNDLYAHLHRQGVYTVHYFKTDEPQRIGPFAGWETVPPVVRVTLSVPREKITALESMMRIAGVETPLLNANVRGTVTMNLFSAVHVAWGRVVAAGTKSSPRVLVEEDPDGWKGTLPLAVSFCLPALLLSDFEPPSALQVRLAVVCTAATTKLVRHLGLEMTVFSASLLDEDHVFVVPEASLPSADFEDAQGPLLRPKSTLRSQIGTQQAVIVELDEQCEFVHTLASKVVVEDPDVKREFGSAGATPQITQPSPCCMHLTVAGHSQDVVFPFPVIGGEYKLRLARKSLYIEVVVPIAGPFLKPDGMKLNPFPVVGTGKALQSWNIHRLSLSRLPVLSPTAPGISKWLDSHVGSMLSTRERTMRRKHRADALMFVKDSIHHIFVRSTGIQGGAAKRVFALRNDATNNCDTVLFVSDVRFDLHSHTMVCDAYVLPLTRAILRQIGVFFGKLVNGGTMANVSVFEGELQAWKQLIPAFVERCRTWAHTEDCEYLRRQQVPLTLEMEAVSLCSCGKGKDVEGLLKVDEWRRYAPYVTRIAISPLFAVSYLETVGRDPAAHKCSVCRGRGTPKLKGCTGCHKVRYCSQACQKKDWPRHKLQCKA</sequence>
<reference evidence="6 7" key="1">
    <citation type="submission" date="2016-10" db="EMBL/GenBank/DDBJ databases">
        <title>Genome sequence of the basidiomycete white-rot fungus Trametes pubescens.</title>
        <authorList>
            <person name="Makela M.R."/>
            <person name="Granchi Z."/>
            <person name="Peng M."/>
            <person name="De Vries R.P."/>
            <person name="Grigoriev I."/>
            <person name="Riley R."/>
            <person name="Hilden K."/>
        </authorList>
    </citation>
    <scope>NUCLEOTIDE SEQUENCE [LARGE SCALE GENOMIC DNA]</scope>
    <source>
        <strain evidence="6 7">FBCC735</strain>
    </source>
</reference>
<dbReference type="EMBL" id="MNAD01001721">
    <property type="protein sequence ID" value="OJT01820.1"/>
    <property type="molecule type" value="Genomic_DNA"/>
</dbReference>
<dbReference type="STRING" id="154538.A0A1M2V2L4"/>
<dbReference type="Proteomes" id="UP000184267">
    <property type="component" value="Unassembled WGS sequence"/>
</dbReference>
<dbReference type="AlphaFoldDB" id="A0A1M2V2L4"/>
<dbReference type="PANTHER" id="PTHR10237">
    <property type="entry name" value="DEFORMED EPIDERMAL AUTOREGULATORY FACTOR 1 HOMOLOG SUPPRESSIN"/>
    <property type="match status" value="1"/>
</dbReference>
<keyword evidence="3" id="KW-0862">Zinc</keyword>
<comment type="caution">
    <text evidence="6">The sequence shown here is derived from an EMBL/GenBank/DDBJ whole genome shotgun (WGS) entry which is preliminary data.</text>
</comment>
<evidence type="ECO:0000256" key="3">
    <source>
        <dbReference type="ARBA" id="ARBA00022833"/>
    </source>
</evidence>
<organism evidence="6 7">
    <name type="scientific">Trametes pubescens</name>
    <name type="common">White-rot fungus</name>
    <dbReference type="NCBI Taxonomy" id="154538"/>
    <lineage>
        <taxon>Eukaryota</taxon>
        <taxon>Fungi</taxon>
        <taxon>Dikarya</taxon>
        <taxon>Basidiomycota</taxon>
        <taxon>Agaricomycotina</taxon>
        <taxon>Agaricomycetes</taxon>
        <taxon>Polyporales</taxon>
        <taxon>Polyporaceae</taxon>
        <taxon>Trametes</taxon>
    </lineage>
</organism>
<dbReference type="GO" id="GO:0005634">
    <property type="term" value="C:nucleus"/>
    <property type="evidence" value="ECO:0007669"/>
    <property type="project" value="TreeGrafter"/>
</dbReference>